<accession>A0A938XA35</accession>
<gene>
    <name evidence="2" type="ORF">H6A12_12205</name>
</gene>
<dbReference type="PANTHER" id="PTHR12110:SF41">
    <property type="entry name" value="INOSOSE DEHYDRATASE"/>
    <property type="match status" value="1"/>
</dbReference>
<name>A0A938XA35_9FIRM</name>
<evidence type="ECO:0000259" key="1">
    <source>
        <dbReference type="Pfam" id="PF01261"/>
    </source>
</evidence>
<comment type="caution">
    <text evidence="2">The sequence shown here is derived from an EMBL/GenBank/DDBJ whole genome shotgun (WGS) entry which is preliminary data.</text>
</comment>
<evidence type="ECO:0000313" key="2">
    <source>
        <dbReference type="EMBL" id="MBM6921900.1"/>
    </source>
</evidence>
<dbReference type="PANTHER" id="PTHR12110">
    <property type="entry name" value="HYDROXYPYRUVATE ISOMERASE"/>
    <property type="match status" value="1"/>
</dbReference>
<sequence>MQYGISTACFYPQETLESVRLLSKSHVSCCEIFLNTASELEPSYVRKMKEAAKETGMRILSVHPYTCAFEPFMLFTNYPRRFQDGIEYHKQYFEMMNVLGAEIFVFHGDRKQGPLDDREYYERFAVLRDLGKTFGITVAQENVERCKSRSVSFLSEMCRYLDGDVRFVFDNKQALRSGVDPVSFVRQFGRQICHVHISDSTSDCDCCAIEKGSTYVKETMNALRAVGYDGGVIVELYRDLLKSEAEIFSSHENLKLL</sequence>
<dbReference type="SUPFAM" id="SSF51658">
    <property type="entry name" value="Xylose isomerase-like"/>
    <property type="match status" value="1"/>
</dbReference>
<dbReference type="Gene3D" id="3.20.20.150">
    <property type="entry name" value="Divalent-metal-dependent TIM barrel enzymes"/>
    <property type="match status" value="1"/>
</dbReference>
<proteinExistence type="predicted"/>
<dbReference type="GO" id="GO:0016853">
    <property type="term" value="F:isomerase activity"/>
    <property type="evidence" value="ECO:0007669"/>
    <property type="project" value="UniProtKB-KW"/>
</dbReference>
<dbReference type="InterPro" id="IPR013022">
    <property type="entry name" value="Xyl_isomerase-like_TIM-brl"/>
</dbReference>
<keyword evidence="2" id="KW-0413">Isomerase</keyword>
<feature type="domain" description="Xylose isomerase-like TIM barrel" evidence="1">
    <location>
        <begin position="29"/>
        <end position="245"/>
    </location>
</feature>
<evidence type="ECO:0000313" key="3">
    <source>
        <dbReference type="Proteomes" id="UP000774750"/>
    </source>
</evidence>
<dbReference type="InterPro" id="IPR036237">
    <property type="entry name" value="Xyl_isomerase-like_sf"/>
</dbReference>
<organism evidence="2 3">
    <name type="scientific">Merdimmobilis hominis</name>
    <dbReference type="NCBI Taxonomy" id="2897707"/>
    <lineage>
        <taxon>Bacteria</taxon>
        <taxon>Bacillati</taxon>
        <taxon>Bacillota</taxon>
        <taxon>Clostridia</taxon>
        <taxon>Eubacteriales</taxon>
        <taxon>Oscillospiraceae</taxon>
        <taxon>Merdimmobilis</taxon>
    </lineage>
</organism>
<protein>
    <submittedName>
        <fullName evidence="2">Sugar phosphate isomerase/epimerase</fullName>
    </submittedName>
</protein>
<reference evidence="2" key="2">
    <citation type="journal article" date="2021" name="Sci. Rep.">
        <title>The distribution of antibiotic resistance genes in chicken gut microbiota commensals.</title>
        <authorList>
            <person name="Juricova H."/>
            <person name="Matiasovicova J."/>
            <person name="Kubasova T."/>
            <person name="Cejkova D."/>
            <person name="Rychlik I."/>
        </authorList>
    </citation>
    <scope>NUCLEOTIDE SEQUENCE</scope>
    <source>
        <strain evidence="2">An559</strain>
    </source>
</reference>
<reference evidence="2" key="1">
    <citation type="submission" date="2020-08" db="EMBL/GenBank/DDBJ databases">
        <authorList>
            <person name="Cejkova D."/>
            <person name="Kubasova T."/>
            <person name="Jahodarova E."/>
            <person name="Rychlik I."/>
        </authorList>
    </citation>
    <scope>NUCLEOTIDE SEQUENCE</scope>
    <source>
        <strain evidence="2">An559</strain>
    </source>
</reference>
<keyword evidence="3" id="KW-1185">Reference proteome</keyword>
<dbReference type="Pfam" id="PF01261">
    <property type="entry name" value="AP_endonuc_2"/>
    <property type="match status" value="1"/>
</dbReference>
<dbReference type="InterPro" id="IPR050312">
    <property type="entry name" value="IolE/XylAMocC-like"/>
</dbReference>
<dbReference type="Proteomes" id="UP000774750">
    <property type="component" value="Unassembled WGS sequence"/>
</dbReference>
<dbReference type="EMBL" id="JACJKY010000031">
    <property type="protein sequence ID" value="MBM6921900.1"/>
    <property type="molecule type" value="Genomic_DNA"/>
</dbReference>
<dbReference type="RefSeq" id="WP_204448265.1">
    <property type="nucleotide sequence ID" value="NZ_JACJKY010000031.1"/>
</dbReference>
<dbReference type="AlphaFoldDB" id="A0A938XA35"/>